<feature type="compositionally biased region" description="Pro residues" evidence="1">
    <location>
        <begin position="62"/>
        <end position="80"/>
    </location>
</feature>
<reference evidence="3" key="2">
    <citation type="submission" date="2021-04" db="EMBL/GenBank/DDBJ databases">
        <authorList>
            <person name="Gilroy R."/>
        </authorList>
    </citation>
    <scope>NUCLEOTIDE SEQUENCE</scope>
    <source>
        <strain evidence="3">CHK188-5543</strain>
    </source>
</reference>
<feature type="compositionally biased region" description="Polar residues" evidence="1">
    <location>
        <begin position="1"/>
        <end position="15"/>
    </location>
</feature>
<protein>
    <submittedName>
        <fullName evidence="3">DUF4397 domain-containing protein</fullName>
    </submittedName>
</protein>
<reference evidence="3" key="1">
    <citation type="journal article" date="2021" name="PeerJ">
        <title>Extensive microbial diversity within the chicken gut microbiome revealed by metagenomics and culture.</title>
        <authorList>
            <person name="Gilroy R."/>
            <person name="Ravi A."/>
            <person name="Getino M."/>
            <person name="Pursley I."/>
            <person name="Horton D.L."/>
            <person name="Alikhan N.F."/>
            <person name="Baker D."/>
            <person name="Gharbi K."/>
            <person name="Hall N."/>
            <person name="Watson M."/>
            <person name="Adriaenssens E.M."/>
            <person name="Foster-Nyarko E."/>
            <person name="Jarju S."/>
            <person name="Secka A."/>
            <person name="Antonio M."/>
            <person name="Oren A."/>
            <person name="Chaudhuri R.R."/>
            <person name="La Ragione R."/>
            <person name="Hildebrand F."/>
            <person name="Pallen M.J."/>
        </authorList>
    </citation>
    <scope>NUCLEOTIDE SEQUENCE</scope>
    <source>
        <strain evidence="3">CHK188-5543</strain>
    </source>
</reference>
<feature type="compositionally biased region" description="Low complexity" evidence="1">
    <location>
        <begin position="32"/>
        <end position="43"/>
    </location>
</feature>
<comment type="caution">
    <text evidence="3">The sequence shown here is derived from an EMBL/GenBank/DDBJ whole genome shotgun (WGS) entry which is preliminary data.</text>
</comment>
<feature type="region of interest" description="Disordered" evidence="1">
    <location>
        <begin position="1"/>
        <end position="80"/>
    </location>
</feature>
<dbReference type="Proteomes" id="UP000886800">
    <property type="component" value="Unassembled WGS sequence"/>
</dbReference>
<dbReference type="AlphaFoldDB" id="A0A9D2B6H2"/>
<evidence type="ECO:0000259" key="2">
    <source>
        <dbReference type="Pfam" id="PF14344"/>
    </source>
</evidence>
<evidence type="ECO:0000313" key="3">
    <source>
        <dbReference type="EMBL" id="HIX64796.1"/>
    </source>
</evidence>
<dbReference type="Pfam" id="PF14344">
    <property type="entry name" value="DUF4397"/>
    <property type="match status" value="1"/>
</dbReference>
<feature type="domain" description="DUF4397" evidence="2">
    <location>
        <begin position="101"/>
        <end position="216"/>
    </location>
</feature>
<proteinExistence type="predicted"/>
<accession>A0A9D2B6H2</accession>
<organism evidence="3 4">
    <name type="scientific">Candidatus Anaerotruncus excrementipullorum</name>
    <dbReference type="NCBI Taxonomy" id="2838465"/>
    <lineage>
        <taxon>Bacteria</taxon>
        <taxon>Bacillati</taxon>
        <taxon>Bacillota</taxon>
        <taxon>Clostridia</taxon>
        <taxon>Eubacteriales</taxon>
        <taxon>Oscillospiraceae</taxon>
        <taxon>Anaerotruncus</taxon>
    </lineage>
</organism>
<gene>
    <name evidence="3" type="ORF">H9736_00955</name>
</gene>
<dbReference type="InterPro" id="IPR025510">
    <property type="entry name" value="DUF4397"/>
</dbReference>
<evidence type="ECO:0000256" key="1">
    <source>
        <dbReference type="SAM" id="MobiDB-lite"/>
    </source>
</evidence>
<sequence length="294" mass="30980">MEPKNAQSRAQSEPASSDLAGVPTVPLPPLVGAPATGPAGVPTTPLPPVIGTPSTDPDEVLPMPPVAGRPTAPPVSQPVRPRPPVILPGPSQPGIWPNGEAEIRFLQAAPSYTALRVTVDARVFAGRLSYRRATSYMELSAGVHTVTITGVGYPRRVYYRAQIPFQAGETLTLAIIQTASGLDLIRVTDSACGGAQGGRACIRAVNLVSGSGGLDVNQFTQNTVFSDVQFREITGYRRAAEGDYSFYVCPSGGSAGDALASFFAEIDAGTPYTFYILGSWGNRPRLRVEVLEDL</sequence>
<evidence type="ECO:0000313" key="4">
    <source>
        <dbReference type="Proteomes" id="UP000886800"/>
    </source>
</evidence>
<dbReference type="EMBL" id="DXES01000020">
    <property type="protein sequence ID" value="HIX64796.1"/>
    <property type="molecule type" value="Genomic_DNA"/>
</dbReference>
<name>A0A9D2B6H2_9FIRM</name>